<name>J9CCG3_9ZZZZ</name>
<reference evidence="1" key="1">
    <citation type="journal article" date="2012" name="PLoS ONE">
        <title>Gene sets for utilization of primary and secondary nutrition supplies in the distal gut of endangered iberian lynx.</title>
        <authorList>
            <person name="Alcaide M."/>
            <person name="Messina E."/>
            <person name="Richter M."/>
            <person name="Bargiela R."/>
            <person name="Peplies J."/>
            <person name="Huws S.A."/>
            <person name="Newbold C.J."/>
            <person name="Golyshin P.N."/>
            <person name="Simon M.A."/>
            <person name="Lopez G."/>
            <person name="Yakimov M.M."/>
            <person name="Ferrer M."/>
        </authorList>
    </citation>
    <scope>NUCLEOTIDE SEQUENCE</scope>
</reference>
<dbReference type="Gene3D" id="1.10.620.20">
    <property type="entry name" value="Ribonucleotide Reductase, subunit A"/>
    <property type="match status" value="1"/>
</dbReference>
<evidence type="ECO:0000313" key="1">
    <source>
        <dbReference type="EMBL" id="EJW97615.1"/>
    </source>
</evidence>
<accession>J9CCG3</accession>
<dbReference type="AlphaFoldDB" id="J9CCG3"/>
<organism evidence="1">
    <name type="scientific">gut metagenome</name>
    <dbReference type="NCBI Taxonomy" id="749906"/>
    <lineage>
        <taxon>unclassified sequences</taxon>
        <taxon>metagenomes</taxon>
        <taxon>organismal metagenomes</taxon>
    </lineage>
</organism>
<comment type="caution">
    <text evidence="1">The sequence shown here is derived from an EMBL/GenBank/DDBJ whole genome shotgun (WGS) entry which is preliminary data.</text>
</comment>
<dbReference type="GO" id="GO:0016491">
    <property type="term" value="F:oxidoreductase activity"/>
    <property type="evidence" value="ECO:0007669"/>
    <property type="project" value="InterPro"/>
</dbReference>
<dbReference type="InterPro" id="IPR012348">
    <property type="entry name" value="RNR-like"/>
</dbReference>
<proteinExistence type="predicted"/>
<gene>
    <name evidence="1" type="ORF">EVA_14280</name>
</gene>
<sequence>MKKNPLPWVDAMLGVTHTNFFENRVVDYAKGALTGDWADVWGSASKGGPDTSAHEP</sequence>
<protein>
    <submittedName>
        <fullName evidence="1">Ribonucleoside-diphosphate reductase, beta subunit</fullName>
    </submittedName>
</protein>
<dbReference type="InterPro" id="IPR009078">
    <property type="entry name" value="Ferritin-like_SF"/>
</dbReference>
<dbReference type="EMBL" id="AMCI01004675">
    <property type="protein sequence ID" value="EJW97615.1"/>
    <property type="molecule type" value="Genomic_DNA"/>
</dbReference>
<dbReference type="SUPFAM" id="SSF47240">
    <property type="entry name" value="Ferritin-like"/>
    <property type="match status" value="1"/>
</dbReference>